<proteinExistence type="inferred from homology"/>
<accession>A0A2S5TG10</accession>
<keyword evidence="1 6" id="KW-0285">Flavoprotein</keyword>
<evidence type="ECO:0000256" key="2">
    <source>
        <dbReference type="ARBA" id="ARBA00022643"/>
    </source>
</evidence>
<gene>
    <name evidence="6" type="primary">azoR</name>
    <name evidence="8" type="ORF">C3942_10215</name>
</gene>
<protein>
    <recommendedName>
        <fullName evidence="6">FMN dependent NADH:quinone oxidoreductase</fullName>
        <ecNumber evidence="6">1.6.5.-</ecNumber>
    </recommendedName>
    <alternativeName>
        <fullName evidence="6">Azo-dye reductase</fullName>
    </alternativeName>
    <alternativeName>
        <fullName evidence="6">FMN-dependent NADH-azo compound oxidoreductase</fullName>
    </alternativeName>
    <alternativeName>
        <fullName evidence="6">FMN-dependent NADH-azoreductase</fullName>
        <ecNumber evidence="6">1.7.1.17</ecNumber>
    </alternativeName>
</protein>
<dbReference type="GO" id="GO:0016652">
    <property type="term" value="F:oxidoreductase activity, acting on NAD(P)H as acceptor"/>
    <property type="evidence" value="ECO:0007669"/>
    <property type="project" value="UniProtKB-UniRule"/>
</dbReference>
<comment type="catalytic activity">
    <reaction evidence="5">
        <text>N,N-dimethyl-1,4-phenylenediamine + anthranilate + 2 NAD(+) = 2-(4-dimethylaminophenyl)diazenylbenzoate + 2 NADH + 2 H(+)</text>
        <dbReference type="Rhea" id="RHEA:55872"/>
        <dbReference type="ChEBI" id="CHEBI:15378"/>
        <dbReference type="ChEBI" id="CHEBI:15783"/>
        <dbReference type="ChEBI" id="CHEBI:16567"/>
        <dbReference type="ChEBI" id="CHEBI:57540"/>
        <dbReference type="ChEBI" id="CHEBI:57945"/>
        <dbReference type="ChEBI" id="CHEBI:71579"/>
        <dbReference type="EC" id="1.7.1.17"/>
    </reaction>
    <physiologicalReaction direction="right-to-left" evidence="5">
        <dbReference type="Rhea" id="RHEA:55874"/>
    </physiologicalReaction>
</comment>
<dbReference type="HAMAP" id="MF_01216">
    <property type="entry name" value="Azoreductase_type1"/>
    <property type="match status" value="1"/>
</dbReference>
<dbReference type="Proteomes" id="UP000238220">
    <property type="component" value="Unassembled WGS sequence"/>
</dbReference>
<feature type="domain" description="Flavodoxin-like fold" evidence="7">
    <location>
        <begin position="6"/>
        <end position="196"/>
    </location>
</feature>
<sequence length="199" mass="21599">MSNQTHILQINTSLNGENSQSSRLAARFVAAQNGARVTVRDLAAEPVPHLDGARFGAFIAKPEERTAEQQAVVAYSDALIAELKRADVIVLGLPLYNFGVPSQLKSWIDHVARAGQTFRYTANGPEGLVKGKKAYVFATRGGIYAGTALDTQTGYIRDFLRFIGIEDVEFVYAEGLAISEESREGALGKAREQIDRLAA</sequence>
<feature type="binding site" evidence="6">
    <location>
        <position position="13"/>
    </location>
    <ligand>
        <name>FMN</name>
        <dbReference type="ChEBI" id="CHEBI:58210"/>
    </ligand>
</feature>
<evidence type="ECO:0000256" key="6">
    <source>
        <dbReference type="HAMAP-Rule" id="MF_01216"/>
    </source>
</evidence>
<dbReference type="RefSeq" id="WP_104230293.1">
    <property type="nucleotide sequence ID" value="NZ_PSNW01000005.1"/>
</dbReference>
<dbReference type="InterPro" id="IPR050104">
    <property type="entry name" value="FMN-dep_NADH:Q_OxRdtase_AzoR1"/>
</dbReference>
<comment type="function">
    <text evidence="6">Also exhibits azoreductase activity. Catalyzes the reductive cleavage of the azo bond in aromatic azo compounds to the corresponding amines.</text>
</comment>
<dbReference type="InterPro" id="IPR029039">
    <property type="entry name" value="Flavoprotein-like_sf"/>
</dbReference>
<keyword evidence="9" id="KW-1185">Reference proteome</keyword>
<comment type="caution">
    <text evidence="6">Lacks conserved residue(s) required for the propagation of feature annotation.</text>
</comment>
<comment type="function">
    <text evidence="6">Quinone reductase that provides resistance to thiol-specific stress caused by electrophilic quinones.</text>
</comment>
<keyword evidence="4 6" id="KW-0520">NAD</keyword>
<evidence type="ECO:0000256" key="3">
    <source>
        <dbReference type="ARBA" id="ARBA00023002"/>
    </source>
</evidence>
<dbReference type="GO" id="GO:0009055">
    <property type="term" value="F:electron transfer activity"/>
    <property type="evidence" value="ECO:0007669"/>
    <property type="project" value="UniProtKB-UniRule"/>
</dbReference>
<dbReference type="EC" id="1.6.5.-" evidence="6"/>
<dbReference type="OrthoDB" id="9787136at2"/>
<dbReference type="EMBL" id="PSNW01000005">
    <property type="protein sequence ID" value="PPE73778.1"/>
    <property type="molecule type" value="Genomic_DNA"/>
</dbReference>
<reference evidence="8 9" key="1">
    <citation type="submission" date="2018-02" db="EMBL/GenBank/DDBJ databases">
        <title>Genome sequencing of Solimonas sp. HR-BB.</title>
        <authorList>
            <person name="Lee Y."/>
            <person name="Jeon C.O."/>
        </authorList>
    </citation>
    <scope>NUCLEOTIDE SEQUENCE [LARGE SCALE GENOMIC DNA]</scope>
    <source>
        <strain evidence="8 9">HR-BB</strain>
    </source>
</reference>
<comment type="catalytic activity">
    <reaction evidence="6">
        <text>2 a quinone + NADH + H(+) = 2 a 1,4-benzosemiquinone + NAD(+)</text>
        <dbReference type="Rhea" id="RHEA:65952"/>
        <dbReference type="ChEBI" id="CHEBI:15378"/>
        <dbReference type="ChEBI" id="CHEBI:57540"/>
        <dbReference type="ChEBI" id="CHEBI:57945"/>
        <dbReference type="ChEBI" id="CHEBI:132124"/>
        <dbReference type="ChEBI" id="CHEBI:134225"/>
    </reaction>
</comment>
<dbReference type="PANTHER" id="PTHR43741:SF2">
    <property type="entry name" value="FMN-DEPENDENT NADH:QUINONE OXIDOREDUCTASE"/>
    <property type="match status" value="1"/>
</dbReference>
<comment type="caution">
    <text evidence="8">The sequence shown here is derived from an EMBL/GenBank/DDBJ whole genome shotgun (WGS) entry which is preliminary data.</text>
</comment>
<feature type="binding site" evidence="6">
    <location>
        <begin position="139"/>
        <end position="142"/>
    </location>
    <ligand>
        <name>FMN</name>
        <dbReference type="ChEBI" id="CHEBI:58210"/>
    </ligand>
</feature>
<dbReference type="InterPro" id="IPR003680">
    <property type="entry name" value="Flavodoxin_fold"/>
</dbReference>
<evidence type="ECO:0000313" key="8">
    <source>
        <dbReference type="EMBL" id="PPE73778.1"/>
    </source>
</evidence>
<keyword evidence="2 6" id="KW-0288">FMN</keyword>
<organism evidence="8 9">
    <name type="scientific">Solimonas fluminis</name>
    <dbReference type="NCBI Taxonomy" id="2086571"/>
    <lineage>
        <taxon>Bacteria</taxon>
        <taxon>Pseudomonadati</taxon>
        <taxon>Pseudomonadota</taxon>
        <taxon>Gammaproteobacteria</taxon>
        <taxon>Nevskiales</taxon>
        <taxon>Nevskiaceae</taxon>
        <taxon>Solimonas</taxon>
    </lineage>
</organism>
<evidence type="ECO:0000256" key="4">
    <source>
        <dbReference type="ARBA" id="ARBA00023027"/>
    </source>
</evidence>
<dbReference type="PANTHER" id="PTHR43741">
    <property type="entry name" value="FMN-DEPENDENT NADH-AZOREDUCTASE 1"/>
    <property type="match status" value="1"/>
</dbReference>
<comment type="cofactor">
    <cofactor evidence="6">
        <name>FMN</name>
        <dbReference type="ChEBI" id="CHEBI:58210"/>
    </cofactor>
    <text evidence="6">Binds 1 FMN per subunit.</text>
</comment>
<feature type="binding site" evidence="6">
    <location>
        <begin position="19"/>
        <end position="21"/>
    </location>
    <ligand>
        <name>FMN</name>
        <dbReference type="ChEBI" id="CHEBI:58210"/>
    </ligand>
</feature>
<dbReference type="SUPFAM" id="SSF52218">
    <property type="entry name" value="Flavoproteins"/>
    <property type="match status" value="1"/>
</dbReference>
<evidence type="ECO:0000256" key="5">
    <source>
        <dbReference type="ARBA" id="ARBA00048542"/>
    </source>
</evidence>
<evidence type="ECO:0000256" key="1">
    <source>
        <dbReference type="ARBA" id="ARBA00022630"/>
    </source>
</evidence>
<dbReference type="EC" id="1.7.1.17" evidence="6"/>
<evidence type="ECO:0000259" key="7">
    <source>
        <dbReference type="Pfam" id="PF02525"/>
    </source>
</evidence>
<dbReference type="Gene3D" id="3.40.50.360">
    <property type="match status" value="1"/>
</dbReference>
<dbReference type="Pfam" id="PF02525">
    <property type="entry name" value="Flavodoxin_2"/>
    <property type="match status" value="1"/>
</dbReference>
<comment type="subunit">
    <text evidence="6">Homodimer.</text>
</comment>
<dbReference type="GO" id="GO:0010181">
    <property type="term" value="F:FMN binding"/>
    <property type="evidence" value="ECO:0007669"/>
    <property type="project" value="UniProtKB-UniRule"/>
</dbReference>
<keyword evidence="3 6" id="KW-0560">Oxidoreductase</keyword>
<comment type="similarity">
    <text evidence="6">Belongs to the azoreductase type 1 family.</text>
</comment>
<dbReference type="GO" id="GO:0016655">
    <property type="term" value="F:oxidoreductase activity, acting on NAD(P)H, quinone or similar compound as acceptor"/>
    <property type="evidence" value="ECO:0007669"/>
    <property type="project" value="InterPro"/>
</dbReference>
<evidence type="ECO:0000313" key="9">
    <source>
        <dbReference type="Proteomes" id="UP000238220"/>
    </source>
</evidence>
<name>A0A2S5TG10_9GAMM</name>
<dbReference type="InterPro" id="IPR023048">
    <property type="entry name" value="NADH:quinone_OxRdtase_FMN_depd"/>
</dbReference>
<dbReference type="AlphaFoldDB" id="A0A2S5TG10"/>